<dbReference type="CDD" id="cd07302">
    <property type="entry name" value="CHD"/>
    <property type="match status" value="1"/>
</dbReference>
<dbReference type="PANTHER" id="PTHR43081">
    <property type="entry name" value="ADENYLATE CYCLASE, TERMINAL-DIFFERENTIATION SPECIFIC-RELATED"/>
    <property type="match status" value="1"/>
</dbReference>
<name>A0A445N2F5_9BACT</name>
<dbReference type="EMBL" id="OJIN01000223">
    <property type="protein sequence ID" value="SPD75890.1"/>
    <property type="molecule type" value="Genomic_DNA"/>
</dbReference>
<keyword evidence="1" id="KW-0175">Coiled coil</keyword>
<dbReference type="GO" id="GO:0006171">
    <property type="term" value="P:cAMP biosynthetic process"/>
    <property type="evidence" value="ECO:0007669"/>
    <property type="project" value="TreeGrafter"/>
</dbReference>
<dbReference type="PROSITE" id="PS50125">
    <property type="entry name" value="GUANYLATE_CYCLASE_2"/>
    <property type="match status" value="1"/>
</dbReference>
<dbReference type="SMART" id="SM00044">
    <property type="entry name" value="CYCc"/>
    <property type="match status" value="1"/>
</dbReference>
<dbReference type="InterPro" id="IPR029787">
    <property type="entry name" value="Nucleotide_cyclase"/>
</dbReference>
<feature type="domain" description="Guanylate cyclase" evidence="2">
    <location>
        <begin position="434"/>
        <end position="565"/>
    </location>
</feature>
<evidence type="ECO:0000313" key="3">
    <source>
        <dbReference type="EMBL" id="SPD75890.1"/>
    </source>
</evidence>
<dbReference type="Pfam" id="PF00211">
    <property type="entry name" value="Guanylate_cyc"/>
    <property type="match status" value="1"/>
</dbReference>
<feature type="coiled-coil region" evidence="1">
    <location>
        <begin position="360"/>
        <end position="405"/>
    </location>
</feature>
<dbReference type="SUPFAM" id="SSF55073">
    <property type="entry name" value="Nucleotide cyclase"/>
    <property type="match status" value="1"/>
</dbReference>
<sequence length="611" mass="70500">MSRLDCVSNRNTKIIATYVESKIGSFQGLFDGLSYPTEEYASAEAFYLNEDEWTTFENHEQIFRRARGLIDEPDFYYNCGASSIKLQAWGRFHYFMRLFATPADVIKRLPFFNNNSNDTKEIEVVLPPVYDKRARKFKAILKVQYHEDFSPNRNYMGDPYLRGIISYIPTMWGLAPAVIEQPLNSYDPVVLLNNDPDFMPYRLDVKIEDGFMTLKDPTDDRRVVVGERILLESEIVNGKMVFLGKYSRPSRDYSPGPWDKREAILITRCVQAGSQILLTAGEIFKAPYFILIVTYDNLSFFQRLRHVFNSPKKQGDSGREMAETIDQLRRTIKAKNTAYLTLEKTNLDLISAKTMLDDYARKLEKNVEERTLELQNAKDELMKLNQNLEAKVKTQVVQLERYKELRRFLSPKLTDRILEGGYGLDTGPKRRMMTVVFTDIRGFSALTDSLEPEELFHLLDNYMSEMIRIIHQYDGTLNKIVGDGLVVFFGDPIQMEDHWERAVNMAIDMQKKIADLKDQWREYGHELGVGIGINSAFMTVGNIGSDMHRDYTVIGNQVNVAARLEALAKAGQILITQRTYSKLKDMIKTEEIGTIKVKGIHDPIRIYNVVW</sequence>
<organism evidence="3">
    <name type="scientific">uncultured Desulfobacterium sp</name>
    <dbReference type="NCBI Taxonomy" id="201089"/>
    <lineage>
        <taxon>Bacteria</taxon>
        <taxon>Pseudomonadati</taxon>
        <taxon>Thermodesulfobacteriota</taxon>
        <taxon>Desulfobacteria</taxon>
        <taxon>Desulfobacterales</taxon>
        <taxon>Desulfobacteriaceae</taxon>
        <taxon>Desulfobacterium</taxon>
        <taxon>environmental samples</taxon>
    </lineage>
</organism>
<evidence type="ECO:0000259" key="2">
    <source>
        <dbReference type="PROSITE" id="PS50125"/>
    </source>
</evidence>
<proteinExistence type="predicted"/>
<dbReference type="Gene3D" id="3.30.70.1230">
    <property type="entry name" value="Nucleotide cyclase"/>
    <property type="match status" value="1"/>
</dbReference>
<evidence type="ECO:0000256" key="1">
    <source>
        <dbReference type="SAM" id="Coils"/>
    </source>
</evidence>
<protein>
    <submittedName>
        <fullName evidence="3">Adenylate and Guanylate cyclase catalytic domain protein</fullName>
    </submittedName>
</protein>
<dbReference type="PANTHER" id="PTHR43081:SF1">
    <property type="entry name" value="ADENYLATE CYCLASE, TERMINAL-DIFFERENTIATION SPECIFIC"/>
    <property type="match status" value="1"/>
</dbReference>
<gene>
    <name evidence="3" type="ORF">PITCH_A780020</name>
</gene>
<dbReference type="InterPro" id="IPR001054">
    <property type="entry name" value="A/G_cyclase"/>
</dbReference>
<dbReference type="GO" id="GO:0035556">
    <property type="term" value="P:intracellular signal transduction"/>
    <property type="evidence" value="ECO:0007669"/>
    <property type="project" value="InterPro"/>
</dbReference>
<dbReference type="InterPro" id="IPR050697">
    <property type="entry name" value="Adenylyl/Guanylyl_Cyclase_3/4"/>
</dbReference>
<dbReference type="AlphaFoldDB" id="A0A445N2F5"/>
<dbReference type="GO" id="GO:0004016">
    <property type="term" value="F:adenylate cyclase activity"/>
    <property type="evidence" value="ECO:0007669"/>
    <property type="project" value="UniProtKB-ARBA"/>
</dbReference>
<reference evidence="3" key="1">
    <citation type="submission" date="2018-01" db="EMBL/GenBank/DDBJ databases">
        <authorList>
            <person name="Regsiter A."/>
            <person name="William W."/>
        </authorList>
    </citation>
    <scope>NUCLEOTIDE SEQUENCE</scope>
    <source>
        <strain evidence="3">TRIP AH-1</strain>
    </source>
</reference>
<accession>A0A445N2F5</accession>